<proteinExistence type="predicted"/>
<reference evidence="3" key="1">
    <citation type="journal article" date="2016" name="Genome Biol. Evol.">
        <title>Comparative 'omics' of the Fusarium fujikuroi species complex highlights differences in genetic potential and metabolite synthesis.</title>
        <authorList>
            <person name="Niehaus E.-M."/>
            <person name="Muensterkoetter M."/>
            <person name="Proctor R.H."/>
            <person name="Brown D.W."/>
            <person name="Sharon A."/>
            <person name="Idan Y."/>
            <person name="Oren-Young L."/>
            <person name="Sieber C.M."/>
            <person name="Novak O."/>
            <person name="Pencik A."/>
            <person name="Tarkowska D."/>
            <person name="Hromadova K."/>
            <person name="Freeman S."/>
            <person name="Maymon M."/>
            <person name="Elazar M."/>
            <person name="Youssef S.A."/>
            <person name="El-Shabrawy E.S.M."/>
            <person name="Shalaby A.B.A."/>
            <person name="Houterman P."/>
            <person name="Brock N.L."/>
            <person name="Burkhardt I."/>
            <person name="Tsavkelova E.A."/>
            <person name="Dickschat J.S."/>
            <person name="Galuszka P."/>
            <person name="Gueldener U."/>
            <person name="Tudzynski B."/>
        </authorList>
    </citation>
    <scope>NUCLEOTIDE SEQUENCE [LARGE SCALE GENOMIC DNA]</scope>
    <source>
        <strain evidence="3">ET1</strain>
    </source>
</reference>
<name>A0A1L7V999_FUSPR</name>
<keyword evidence="3" id="KW-1185">Reference proteome</keyword>
<accession>A0A1L7V999</accession>
<dbReference type="RefSeq" id="XP_031076503.1">
    <property type="nucleotide sequence ID" value="XM_031225914.1"/>
</dbReference>
<feature type="region of interest" description="Disordered" evidence="1">
    <location>
        <begin position="484"/>
        <end position="503"/>
    </location>
</feature>
<dbReference type="GeneID" id="42048715"/>
<evidence type="ECO:0000313" key="2">
    <source>
        <dbReference type="EMBL" id="CZR35910.1"/>
    </source>
</evidence>
<sequence>MDHACQNSLYDGHENVVIFNRSASRWRTILSQAQNMTEIPKQSLDLTRALGRIPRLPDKITSSSRWLEGFSTWGDSNCSCSVKTKRERKQRLFLTKLHPTSCSISASSNFRVWETKANNGIALLTLGWAYILSASLAERQGLSMEYGPLLASPASSTVLDLGYASPSELRWWKAIITPGLGWSVTGSRLTPWAITVRNLEIRIGGTAESRPQPPTAQQAACYLSRLCDAYELGSQCSAALAAALTIPLHANTTPLKSAMIELPKPSFTIYYEHSESSRSVPADFHLIDYYMTLSLCPWVLGPSLWSIFWSPHVPCNRVGAWMAPIVDVLEPVIQNDDMELLAKIFSFSSFSSLWLGLMLCGRGAFIRSILPSLTKLRDYPFFRPNVDAAAWTGVAQSFIDHGLSGPAADGTVSRADVWRMRHDFSDLYQDETFSYTPPYGWPPFGRMRAEDVELEIRGHLACLHQWRYMHWTWSFSGSTDTGFSSRGMRTQHPDGESTAAGKESNVQINDGELVRSISQTATEAVFRWSCDQVEKGFGGTIVPRRCGPNEPLENTQTYEPKDMGFIQAWLKAIEA</sequence>
<protein>
    <submittedName>
        <fullName evidence="2">Uncharacterized protein</fullName>
    </submittedName>
</protein>
<evidence type="ECO:0000313" key="3">
    <source>
        <dbReference type="Proteomes" id="UP000183971"/>
    </source>
</evidence>
<dbReference type="VEuPathDB" id="FungiDB:FPRO_03830"/>
<evidence type="ECO:0000256" key="1">
    <source>
        <dbReference type="SAM" id="MobiDB-lite"/>
    </source>
</evidence>
<gene>
    <name evidence="2" type="ORF">FPRO_03830</name>
</gene>
<comment type="caution">
    <text evidence="2">The sequence shown here is derived from an EMBL/GenBank/DDBJ whole genome shotgun (WGS) entry which is preliminary data.</text>
</comment>
<dbReference type="EMBL" id="FJOF01000002">
    <property type="protein sequence ID" value="CZR35910.1"/>
    <property type="molecule type" value="Genomic_DNA"/>
</dbReference>
<dbReference type="Proteomes" id="UP000183971">
    <property type="component" value="Unassembled WGS sequence"/>
</dbReference>
<organism evidence="2 3">
    <name type="scientific">Fusarium proliferatum (strain ET1)</name>
    <name type="common">Orchid endophyte fungus</name>
    <dbReference type="NCBI Taxonomy" id="1227346"/>
    <lineage>
        <taxon>Eukaryota</taxon>
        <taxon>Fungi</taxon>
        <taxon>Dikarya</taxon>
        <taxon>Ascomycota</taxon>
        <taxon>Pezizomycotina</taxon>
        <taxon>Sordariomycetes</taxon>
        <taxon>Hypocreomycetidae</taxon>
        <taxon>Hypocreales</taxon>
        <taxon>Nectriaceae</taxon>
        <taxon>Fusarium</taxon>
        <taxon>Fusarium fujikuroi species complex</taxon>
    </lineage>
</organism>
<dbReference type="AlphaFoldDB" id="A0A1L7V999"/>